<dbReference type="InterPro" id="IPR005829">
    <property type="entry name" value="Sugar_transporter_CS"/>
</dbReference>
<evidence type="ECO:0000256" key="2">
    <source>
        <dbReference type="ARBA" id="ARBA00022448"/>
    </source>
</evidence>
<dbReference type="InterPro" id="IPR020846">
    <property type="entry name" value="MFS_dom"/>
</dbReference>
<gene>
    <name evidence="8" type="ORF">FBUS_09461</name>
</gene>
<keyword evidence="2" id="KW-0813">Transport</keyword>
<accession>A0A8E0VJL2</accession>
<dbReference type="Pfam" id="PF00083">
    <property type="entry name" value="Sugar_tr"/>
    <property type="match status" value="2"/>
</dbReference>
<dbReference type="AlphaFoldDB" id="A0A8E0VJL2"/>
<keyword evidence="9" id="KW-1185">Reference proteome</keyword>
<feature type="transmembrane region" description="Helical" evidence="6">
    <location>
        <begin position="392"/>
        <end position="415"/>
    </location>
</feature>
<keyword evidence="3 6" id="KW-0812">Transmembrane</keyword>
<feature type="domain" description="Major facilitator superfamily (MFS) profile" evidence="7">
    <location>
        <begin position="9"/>
        <end position="419"/>
    </location>
</feature>
<name>A0A8E0VJL2_9TREM</name>
<dbReference type="GO" id="GO:0016020">
    <property type="term" value="C:membrane"/>
    <property type="evidence" value="ECO:0007669"/>
    <property type="project" value="UniProtKB-SubCell"/>
</dbReference>
<keyword evidence="4 6" id="KW-1133">Transmembrane helix</keyword>
<comment type="subcellular location">
    <subcellularLocation>
        <location evidence="1">Membrane</location>
        <topology evidence="1">Multi-pass membrane protein</topology>
    </subcellularLocation>
</comment>
<feature type="transmembrane region" description="Helical" evidence="6">
    <location>
        <begin position="116"/>
        <end position="137"/>
    </location>
</feature>
<evidence type="ECO:0000256" key="3">
    <source>
        <dbReference type="ARBA" id="ARBA00022692"/>
    </source>
</evidence>
<evidence type="ECO:0000313" key="8">
    <source>
        <dbReference type="EMBL" id="KAA0189460.1"/>
    </source>
</evidence>
<dbReference type="InterPro" id="IPR003663">
    <property type="entry name" value="Sugar/inositol_transpt"/>
</dbReference>
<dbReference type="PRINTS" id="PR00171">
    <property type="entry name" value="SUGRTRNSPORT"/>
</dbReference>
<dbReference type="EMBL" id="LUCM01007711">
    <property type="protein sequence ID" value="KAA0189460.1"/>
    <property type="molecule type" value="Genomic_DNA"/>
</dbReference>
<dbReference type="SUPFAM" id="SSF103473">
    <property type="entry name" value="MFS general substrate transporter"/>
    <property type="match status" value="1"/>
</dbReference>
<protein>
    <submittedName>
        <fullName evidence="8">Glucose transporter TGTP2</fullName>
    </submittedName>
</protein>
<evidence type="ECO:0000256" key="4">
    <source>
        <dbReference type="ARBA" id="ARBA00022989"/>
    </source>
</evidence>
<feature type="transmembrane region" description="Helical" evidence="6">
    <location>
        <begin position="269"/>
        <end position="289"/>
    </location>
</feature>
<dbReference type="Gene3D" id="1.20.1250.20">
    <property type="entry name" value="MFS general substrate transporter like domains"/>
    <property type="match status" value="2"/>
</dbReference>
<dbReference type="PROSITE" id="PS50850">
    <property type="entry name" value="MFS"/>
    <property type="match status" value="1"/>
</dbReference>
<organism evidence="8 9">
    <name type="scientific">Fasciolopsis buskii</name>
    <dbReference type="NCBI Taxonomy" id="27845"/>
    <lineage>
        <taxon>Eukaryota</taxon>
        <taxon>Metazoa</taxon>
        <taxon>Spiralia</taxon>
        <taxon>Lophotrochozoa</taxon>
        <taxon>Platyhelminthes</taxon>
        <taxon>Trematoda</taxon>
        <taxon>Digenea</taxon>
        <taxon>Plagiorchiida</taxon>
        <taxon>Echinostomata</taxon>
        <taxon>Echinostomatoidea</taxon>
        <taxon>Fasciolidae</taxon>
        <taxon>Fasciolopsis</taxon>
    </lineage>
</organism>
<dbReference type="GO" id="GO:0015149">
    <property type="term" value="F:hexose transmembrane transporter activity"/>
    <property type="evidence" value="ECO:0007669"/>
    <property type="project" value="TreeGrafter"/>
</dbReference>
<evidence type="ECO:0000259" key="7">
    <source>
        <dbReference type="PROSITE" id="PS50850"/>
    </source>
</evidence>
<dbReference type="InterPro" id="IPR036259">
    <property type="entry name" value="MFS_trans_sf"/>
</dbReference>
<dbReference type="OrthoDB" id="4540492at2759"/>
<dbReference type="InterPro" id="IPR045263">
    <property type="entry name" value="GLUT"/>
</dbReference>
<dbReference type="PANTHER" id="PTHR23503">
    <property type="entry name" value="SOLUTE CARRIER FAMILY 2"/>
    <property type="match status" value="1"/>
</dbReference>
<feature type="transmembrane region" description="Helical" evidence="6">
    <location>
        <begin position="365"/>
        <end position="386"/>
    </location>
</feature>
<comment type="caution">
    <text evidence="8">The sequence shown here is derived from an EMBL/GenBank/DDBJ whole genome shotgun (WGS) entry which is preliminary data.</text>
</comment>
<evidence type="ECO:0000313" key="9">
    <source>
        <dbReference type="Proteomes" id="UP000728185"/>
    </source>
</evidence>
<evidence type="ECO:0000256" key="1">
    <source>
        <dbReference type="ARBA" id="ARBA00004141"/>
    </source>
</evidence>
<feature type="transmembrane region" description="Helical" evidence="6">
    <location>
        <begin position="181"/>
        <end position="200"/>
    </location>
</feature>
<evidence type="ECO:0000256" key="6">
    <source>
        <dbReference type="SAM" id="Phobius"/>
    </source>
</evidence>
<keyword evidence="5 6" id="KW-0472">Membrane</keyword>
<dbReference type="PANTHER" id="PTHR23503:SF8">
    <property type="entry name" value="FACILITATED GLUCOSE TRANSPORTER PROTEIN 1"/>
    <property type="match status" value="1"/>
</dbReference>
<feature type="transmembrane region" description="Helical" evidence="6">
    <location>
        <begin position="53"/>
        <end position="80"/>
    </location>
</feature>
<proteinExistence type="predicted"/>
<feature type="transmembrane region" description="Helical" evidence="6">
    <location>
        <begin position="296"/>
        <end position="322"/>
    </location>
</feature>
<keyword evidence="8" id="KW-0762">Sugar transport</keyword>
<dbReference type="Proteomes" id="UP000728185">
    <property type="component" value="Unassembled WGS sequence"/>
</dbReference>
<evidence type="ECO:0000256" key="5">
    <source>
        <dbReference type="ARBA" id="ARBA00023136"/>
    </source>
</evidence>
<dbReference type="PROSITE" id="PS00216">
    <property type="entry name" value="SUGAR_TRANSPORT_1"/>
    <property type="match status" value="1"/>
</dbReference>
<dbReference type="InterPro" id="IPR005828">
    <property type="entry name" value="MFS_sugar_transport-like"/>
</dbReference>
<reference evidence="8" key="1">
    <citation type="submission" date="2019-05" db="EMBL/GenBank/DDBJ databases">
        <title>Annotation for the trematode Fasciolopsis buski.</title>
        <authorList>
            <person name="Choi Y.-J."/>
        </authorList>
    </citation>
    <scope>NUCLEOTIDE SEQUENCE</scope>
    <source>
        <strain evidence="8">HT</strain>
        <tissue evidence="8">Whole worm</tissue>
    </source>
</reference>
<sequence>MKFVLVAVYFAITIGTSFQFGYHTGLTNQPMELLLNFIGNVTKDRGGTTEGTIITLLGSLCVVGFSIGGLAGGLIGGYLANRMGRRNSILILAIPCLLGCVLMTASKASRSFEMIIVGRVLVGFACGAYTAIGPAYLSEVAPPATRGAAGVLNQLMVVSAIVFVQVLGLKEVMCTEDRWPYLFGLNAIPCVISLICLFFSPESPRFLYLIRNNPAAARKALIKLGRTPDEIRTELEEMHQEKENVIQKLIYYSGELFKSSGLNSDQANYATIGIGCVLFVMTLISVFIIDRVGRRVLLIGGLLTIFCCLIVYTICLVIRTYAKVNWPVYLATASTYVFIVGFGIGPGSIPWFIVAEMFTQETRDVAISLAVLVNWLCNVAVGLVFLELVESIGIYAFLPFLGILLGVIPFLYFFLPETKGRSATEVEALLLRRSNRGRSSKYDSGLGDVSGSSTDRQYCESLLGHP</sequence>
<dbReference type="PROSITE" id="PS00217">
    <property type="entry name" value="SUGAR_TRANSPORT_2"/>
    <property type="match status" value="1"/>
</dbReference>
<feature type="transmembrane region" description="Helical" evidence="6">
    <location>
        <begin position="328"/>
        <end position="353"/>
    </location>
</feature>